<dbReference type="Gene3D" id="3.90.176.10">
    <property type="entry name" value="Toxin ADP-ribosyltransferase, Chain A, domain 1"/>
    <property type="match status" value="1"/>
</dbReference>
<feature type="repeat" description="TPR" evidence="8">
    <location>
        <begin position="531"/>
        <end position="564"/>
    </location>
</feature>
<keyword evidence="9" id="KW-0520">NAD</keyword>
<dbReference type="SUPFAM" id="SSF48452">
    <property type="entry name" value="TPR-like"/>
    <property type="match status" value="2"/>
</dbReference>
<evidence type="ECO:0000256" key="8">
    <source>
        <dbReference type="PROSITE-ProRule" id="PRU00339"/>
    </source>
</evidence>
<dbReference type="PROSITE" id="PS50005">
    <property type="entry name" value="TPR"/>
    <property type="match status" value="11"/>
</dbReference>
<keyword evidence="9" id="KW-0521">NADP</keyword>
<keyword evidence="2 9" id="KW-0328">Glycosyltransferase</keyword>
<evidence type="ECO:0000256" key="1">
    <source>
        <dbReference type="ARBA" id="ARBA00009558"/>
    </source>
</evidence>
<name>A0A818N893_9BILA</name>
<feature type="repeat" description="TPR" evidence="8">
    <location>
        <begin position="699"/>
        <end position="732"/>
    </location>
</feature>
<dbReference type="PANTHER" id="PTHR45641:SF1">
    <property type="entry name" value="AAA+ ATPASE DOMAIN-CONTAINING PROTEIN"/>
    <property type="match status" value="1"/>
</dbReference>
<accession>A0A818N893</accession>
<feature type="repeat" description="TPR" evidence="8">
    <location>
        <begin position="405"/>
        <end position="438"/>
    </location>
</feature>
<evidence type="ECO:0000256" key="4">
    <source>
        <dbReference type="ARBA" id="ARBA00022695"/>
    </source>
</evidence>
<evidence type="ECO:0000313" key="10">
    <source>
        <dbReference type="EMBL" id="CAF3600113.1"/>
    </source>
</evidence>
<comment type="catalytic activity">
    <reaction evidence="7 9">
        <text>L-arginyl-[protein] + NAD(+) = N(omega)-(ADP-D-ribosyl)-L-arginyl-[protein] + nicotinamide + H(+)</text>
        <dbReference type="Rhea" id="RHEA:19149"/>
        <dbReference type="Rhea" id="RHEA-COMP:10532"/>
        <dbReference type="Rhea" id="RHEA-COMP:15087"/>
        <dbReference type="ChEBI" id="CHEBI:15378"/>
        <dbReference type="ChEBI" id="CHEBI:17154"/>
        <dbReference type="ChEBI" id="CHEBI:29965"/>
        <dbReference type="ChEBI" id="CHEBI:57540"/>
        <dbReference type="ChEBI" id="CHEBI:142554"/>
        <dbReference type="EC" id="2.4.2.31"/>
    </reaction>
</comment>
<feature type="repeat" description="TPR" evidence="8">
    <location>
        <begin position="363"/>
        <end position="396"/>
    </location>
</feature>
<dbReference type="Proteomes" id="UP000663868">
    <property type="component" value="Unassembled WGS sequence"/>
</dbReference>
<comment type="caution">
    <text evidence="10">The sequence shown here is derived from an EMBL/GenBank/DDBJ whole genome shotgun (WGS) entry which is preliminary data.</text>
</comment>
<dbReference type="InterPro" id="IPR019734">
    <property type="entry name" value="TPR_rpt"/>
</dbReference>
<dbReference type="AlphaFoldDB" id="A0A818N893"/>
<keyword evidence="5" id="KW-0677">Repeat</keyword>
<evidence type="ECO:0000256" key="6">
    <source>
        <dbReference type="ARBA" id="ARBA00022803"/>
    </source>
</evidence>
<keyword evidence="6 8" id="KW-0802">TPR repeat</keyword>
<dbReference type="InterPro" id="IPR000768">
    <property type="entry name" value="ART"/>
</dbReference>
<reference evidence="10" key="1">
    <citation type="submission" date="2021-02" db="EMBL/GenBank/DDBJ databases">
        <authorList>
            <person name="Nowell W R."/>
        </authorList>
    </citation>
    <scope>NUCLEOTIDE SEQUENCE</scope>
</reference>
<evidence type="ECO:0000256" key="9">
    <source>
        <dbReference type="RuleBase" id="RU361228"/>
    </source>
</evidence>
<dbReference type="EC" id="2.4.2.31" evidence="9"/>
<protein>
    <recommendedName>
        <fullName evidence="9">NAD(P)(+)--arginine ADP-ribosyltransferase</fullName>
        <ecNumber evidence="9">2.4.2.31</ecNumber>
    </recommendedName>
    <alternativeName>
        <fullName evidence="9">Mono(ADP-ribosyl)transferase</fullName>
    </alternativeName>
</protein>
<dbReference type="Gene3D" id="1.25.40.10">
    <property type="entry name" value="Tetratricopeptide repeat domain"/>
    <property type="match status" value="5"/>
</dbReference>
<feature type="repeat" description="TPR" evidence="8">
    <location>
        <begin position="615"/>
        <end position="648"/>
    </location>
</feature>
<keyword evidence="4" id="KW-0548">Nucleotidyltransferase</keyword>
<gene>
    <name evidence="10" type="ORF">KXQ929_LOCUS5085</name>
</gene>
<dbReference type="PRINTS" id="PR00381">
    <property type="entry name" value="KINESINLIGHT"/>
</dbReference>
<organism evidence="10 11">
    <name type="scientific">Adineta steineri</name>
    <dbReference type="NCBI Taxonomy" id="433720"/>
    <lineage>
        <taxon>Eukaryota</taxon>
        <taxon>Metazoa</taxon>
        <taxon>Spiralia</taxon>
        <taxon>Gnathifera</taxon>
        <taxon>Rotifera</taxon>
        <taxon>Eurotatoria</taxon>
        <taxon>Bdelloidea</taxon>
        <taxon>Adinetida</taxon>
        <taxon>Adinetidae</taxon>
        <taxon>Adineta</taxon>
    </lineage>
</organism>
<evidence type="ECO:0000256" key="7">
    <source>
        <dbReference type="ARBA" id="ARBA00047597"/>
    </source>
</evidence>
<dbReference type="SMART" id="SM00028">
    <property type="entry name" value="TPR"/>
    <property type="match status" value="12"/>
</dbReference>
<feature type="repeat" description="TPR" evidence="8">
    <location>
        <begin position="447"/>
        <end position="480"/>
    </location>
</feature>
<dbReference type="Pfam" id="PF13424">
    <property type="entry name" value="TPR_12"/>
    <property type="match status" value="6"/>
</dbReference>
<comment type="similarity">
    <text evidence="1 9">Belongs to the Arg-specific ADP-ribosyltransferase family.</text>
</comment>
<evidence type="ECO:0000256" key="2">
    <source>
        <dbReference type="ARBA" id="ARBA00022676"/>
    </source>
</evidence>
<evidence type="ECO:0000313" key="11">
    <source>
        <dbReference type="Proteomes" id="UP000663868"/>
    </source>
</evidence>
<feature type="repeat" description="TPR" evidence="8">
    <location>
        <begin position="573"/>
        <end position="606"/>
    </location>
</feature>
<dbReference type="PROSITE" id="PS50293">
    <property type="entry name" value="TPR_REGION"/>
    <property type="match status" value="7"/>
</dbReference>
<dbReference type="EMBL" id="CAJOBB010000183">
    <property type="protein sequence ID" value="CAF3600113.1"/>
    <property type="molecule type" value="Genomic_DNA"/>
</dbReference>
<dbReference type="PANTHER" id="PTHR45641">
    <property type="entry name" value="TETRATRICOPEPTIDE REPEAT PROTEIN (AFU_ORTHOLOGUE AFUA_6G03870)"/>
    <property type="match status" value="1"/>
</dbReference>
<sequence>MPQLDAIYIFADNRSRYQEWTQNWTKIKGVHTNIKYICEALQSAVKQCDQDSIAISFHSVDEMASLENLNQLEPTFMYTQIFKEILLDMKHDEQAIKQFIAYCRNNNRLSPNNINNLSSKNIDRFEREYHPQSAIRWYTSPTNICSMLNYALRTLDADPIITMGFFICHLHQEIQQLHEQQANRYGRTPFSVYRGQGLLRSESEKLQKTKGGLMSFNSFLSTSSDREVSLDYAQCASINPDMVGILFIMSIDPCIKSTPFAFINDVSDYNEEQEILFSMHTVFRVGTIERMDNENELYQVKLQLTSDDDQQLRVLTDRIREEASAGTGWQRLGSLLRKIGQFNKAEKLYNVLLEQTSDEDEQALYYNQLGLVHSSQGDYQKAISYHEQTLEIDQKTLPSNHPDLATSYTNIGNVYDKMGQYSKALSFHKKALEIDQETLPPNLPNLATSYSRIGSVYDNMGEYLKALSYHEKALEIYQKALPSNHPHLATSYCCIGNVYESMGEYSKALSFHDKAFEIYQKALPSNHPSLATSYNNIGLVYDKMGECSKALSLYEQALEIYQKALLSNHPDLATTYSNIGRVYSSTREYSKALLYYEKALKIREKALPSNHPDLATLYNNIGRMYYKMGEYSKALSFYEQALEIDKETLSSNHPDLATSYNNIANVYYKMGEYSKALSFYEKDLNISQQSLSSNDPDLATSYSNIGTVYSSMGEYSKALSYHKKDLEICEKTLSSNHPDLATTYNNIGKVYNQMGEYSKALSFYEQALEIDKETLSSNHANLATSYNNIDHPDLVVSYNIIGWVYRNMKDYSKALSYLEHALDILKRALPAHPHTKSMKKSIEIVKEEMKKMI</sequence>
<feature type="repeat" description="TPR" evidence="8">
    <location>
        <begin position="795"/>
        <end position="828"/>
    </location>
</feature>
<dbReference type="GO" id="GO:0106274">
    <property type="term" value="F:NAD+-protein-arginine ADP-ribosyltransferase activity"/>
    <property type="evidence" value="ECO:0007669"/>
    <property type="project" value="UniProtKB-EC"/>
</dbReference>
<evidence type="ECO:0000256" key="5">
    <source>
        <dbReference type="ARBA" id="ARBA00022737"/>
    </source>
</evidence>
<dbReference type="InterPro" id="IPR011990">
    <property type="entry name" value="TPR-like_helical_dom_sf"/>
</dbReference>
<proteinExistence type="inferred from homology"/>
<dbReference type="GO" id="GO:0016779">
    <property type="term" value="F:nucleotidyltransferase activity"/>
    <property type="evidence" value="ECO:0007669"/>
    <property type="project" value="UniProtKB-KW"/>
</dbReference>
<dbReference type="SUPFAM" id="SSF56399">
    <property type="entry name" value="ADP-ribosylation"/>
    <property type="match status" value="1"/>
</dbReference>
<feature type="repeat" description="TPR" evidence="8">
    <location>
        <begin position="489"/>
        <end position="522"/>
    </location>
</feature>
<feature type="repeat" description="TPR" evidence="8">
    <location>
        <begin position="657"/>
        <end position="690"/>
    </location>
</feature>
<evidence type="ECO:0000256" key="3">
    <source>
        <dbReference type="ARBA" id="ARBA00022679"/>
    </source>
</evidence>
<dbReference type="Pfam" id="PF01129">
    <property type="entry name" value="ART"/>
    <property type="match status" value="1"/>
</dbReference>
<keyword evidence="3 9" id="KW-0808">Transferase</keyword>
<dbReference type="PROSITE" id="PS51996">
    <property type="entry name" value="TR_MART"/>
    <property type="match status" value="1"/>
</dbReference>
<feature type="repeat" description="TPR" evidence="8">
    <location>
        <begin position="741"/>
        <end position="774"/>
    </location>
</feature>